<evidence type="ECO:0000313" key="1">
    <source>
        <dbReference type="EMBL" id="AVR76001.1"/>
    </source>
</evidence>
<dbReference type="EMBL" id="MG676224">
    <property type="protein sequence ID" value="AVR76001.1"/>
    <property type="molecule type" value="Genomic_DNA"/>
</dbReference>
<evidence type="ECO:0000313" key="2">
    <source>
        <dbReference type="Proteomes" id="UP000244741"/>
    </source>
</evidence>
<dbReference type="Pfam" id="PF24608">
    <property type="entry name" value="PDDEXK_15"/>
    <property type="match status" value="1"/>
</dbReference>
<dbReference type="Proteomes" id="UP000244741">
    <property type="component" value="Segment"/>
</dbReference>
<reference evidence="1 2" key="1">
    <citation type="submission" date="2017-12" db="EMBL/GenBank/DDBJ databases">
        <title>Genomic characterization of T5-related Aeromonas hydrophila phages AhSzq-1 and AhSzw-1 and proposal to be two new species.</title>
        <authorList>
            <person name="Chen L."/>
            <person name="Yuan S."/>
            <person name="Ma Y."/>
        </authorList>
    </citation>
    <scope>NUCLEOTIDE SEQUENCE [LARGE SCALE GENOMIC DNA]</scope>
    <source>
        <strain evidence="1">Seawater</strain>
    </source>
</reference>
<organism evidence="1 2">
    <name type="scientific">Aeromonas phage AhSzq-1</name>
    <dbReference type="NCBI Taxonomy" id="2138298"/>
    <lineage>
        <taxon>Viruses</taxon>
        <taxon>Duplodnaviria</taxon>
        <taxon>Heunggongvirae</taxon>
        <taxon>Uroviricota</taxon>
        <taxon>Caudoviricetes</taxon>
        <taxon>Demerecviridae</taxon>
        <taxon>Shenzhenvirus</taxon>
        <taxon>Shenzhenvirus AhSzq1</taxon>
    </lineage>
</organism>
<protein>
    <submittedName>
        <fullName evidence="1">D14 protein</fullName>
    </submittedName>
</protein>
<accession>A0A2R4ALS8</accession>
<gene>
    <name evidence="1" type="ORF">AhSzq1_108</name>
</gene>
<name>A0A2R4ALS8_9CAUD</name>
<dbReference type="InterPro" id="IPR011856">
    <property type="entry name" value="tRNA_endonuc-like_dom_sf"/>
</dbReference>
<sequence length="92" mass="10389">MRVPLSGASQFAKGDLMVDLREGKLSNFCIECKSYADDQITGNLLYPGKQVFDQWAEQTFRQAKDMNAKPMLIFKKDRGKPIVAIDFEVEGV</sequence>
<dbReference type="Gene3D" id="3.40.1350.10">
    <property type="match status" value="1"/>
</dbReference>
<dbReference type="InterPro" id="IPR056931">
    <property type="entry name" value="D14-like"/>
</dbReference>
<proteinExistence type="predicted"/>
<dbReference type="GO" id="GO:0003676">
    <property type="term" value="F:nucleic acid binding"/>
    <property type="evidence" value="ECO:0007669"/>
    <property type="project" value="InterPro"/>
</dbReference>
<keyword evidence="2" id="KW-1185">Reference proteome</keyword>